<comment type="caution">
    <text evidence="3">The sequence shown here is derived from an EMBL/GenBank/DDBJ whole genome shotgun (WGS) entry which is preliminary data.</text>
</comment>
<feature type="signal peptide" evidence="2">
    <location>
        <begin position="1"/>
        <end position="47"/>
    </location>
</feature>
<dbReference type="SUPFAM" id="SSF53850">
    <property type="entry name" value="Periplasmic binding protein-like II"/>
    <property type="match status" value="1"/>
</dbReference>
<dbReference type="EMBL" id="RBAH01000039">
    <property type="protein sequence ID" value="RKN65124.1"/>
    <property type="molecule type" value="Genomic_DNA"/>
</dbReference>
<dbReference type="Proteomes" id="UP000282311">
    <property type="component" value="Unassembled WGS sequence"/>
</dbReference>
<dbReference type="Gene3D" id="3.40.190.10">
    <property type="entry name" value="Periplasmic binding protein-like II"/>
    <property type="match status" value="1"/>
</dbReference>
<dbReference type="InterPro" id="IPR006059">
    <property type="entry name" value="SBP"/>
</dbReference>
<proteinExistence type="predicted"/>
<protein>
    <submittedName>
        <fullName evidence="3">Extracellular solute-binding protein</fullName>
    </submittedName>
</protein>
<dbReference type="PANTHER" id="PTHR43649:SF12">
    <property type="entry name" value="DIACETYLCHITOBIOSE BINDING PROTEIN DASA"/>
    <property type="match status" value="1"/>
</dbReference>
<dbReference type="InterPro" id="IPR050490">
    <property type="entry name" value="Bact_solute-bd_prot1"/>
</dbReference>
<evidence type="ECO:0000313" key="4">
    <source>
        <dbReference type="Proteomes" id="UP000282311"/>
    </source>
</evidence>
<feature type="compositionally biased region" description="Low complexity" evidence="1">
    <location>
        <begin position="52"/>
        <end position="72"/>
    </location>
</feature>
<sequence length="463" mass="51609">MSTVRRLYDTDWHAARNNKTLKYRRIPMSKKMLYASLIGALTLTAVAATACSGGQSPGSQSQQQTQQQQQKQPEPVELHLYSLSGQNQEWFDNTYGKYLYEKFPHIKFKVHFPAQAPIADYIGAKGPLDIAFGSYTNYHTSLLDLNLQSDISDLIAKHKVDLNKFQPTTIELQRQLAKGGIYGLPAFIGTSGLYYNKDLFDKFAIPYPKEGITWDELYDLALKLTRKDGDVQYYGFANSTAGYLQVNQYSLDLVDPKTLKAGFETDSWKKIVQMLTRFMTIPGYDVTQATVGNFNTKGIVAMAADYSGCCGFTPGDGIKNWGVIKIPDFPDIRGVGPQSYPNYWFMSSISNNRETAFEVIKFIVSEEFQASLNARGLATSLNDSKLQAGYGKDLSKYNGQNVTALFPKHAKMSNITEYQAIAAGQLNTALTNIATKGVDINTALREAAEATNKKIEETKQMKK</sequence>
<evidence type="ECO:0000256" key="2">
    <source>
        <dbReference type="SAM" id="SignalP"/>
    </source>
</evidence>
<dbReference type="Pfam" id="PF01547">
    <property type="entry name" value="SBP_bac_1"/>
    <property type="match status" value="1"/>
</dbReference>
<reference evidence="3 4" key="1">
    <citation type="journal article" date="2007" name="Int. J. Syst. Evol. Microbiol.">
        <title>Paenibacillus ginsengarvi sp. nov., isolated from soil from ginseng cultivation.</title>
        <authorList>
            <person name="Yoon M.H."/>
            <person name="Ten L.N."/>
            <person name="Im W.T."/>
        </authorList>
    </citation>
    <scope>NUCLEOTIDE SEQUENCE [LARGE SCALE GENOMIC DNA]</scope>
    <source>
        <strain evidence="3 4">KCTC 13059</strain>
    </source>
</reference>
<feature type="region of interest" description="Disordered" evidence="1">
    <location>
        <begin position="52"/>
        <end position="74"/>
    </location>
</feature>
<gene>
    <name evidence="3" type="ORF">D7M11_33100</name>
</gene>
<evidence type="ECO:0000313" key="3">
    <source>
        <dbReference type="EMBL" id="RKN65124.1"/>
    </source>
</evidence>
<keyword evidence="4" id="KW-1185">Reference proteome</keyword>
<keyword evidence="2" id="KW-0732">Signal</keyword>
<organism evidence="3 4">
    <name type="scientific">Paenibacillus ginsengarvi</name>
    <dbReference type="NCBI Taxonomy" id="400777"/>
    <lineage>
        <taxon>Bacteria</taxon>
        <taxon>Bacillati</taxon>
        <taxon>Bacillota</taxon>
        <taxon>Bacilli</taxon>
        <taxon>Bacillales</taxon>
        <taxon>Paenibacillaceae</taxon>
        <taxon>Paenibacillus</taxon>
    </lineage>
</organism>
<feature type="chain" id="PRO_5038465392" evidence="2">
    <location>
        <begin position="48"/>
        <end position="463"/>
    </location>
</feature>
<dbReference type="PANTHER" id="PTHR43649">
    <property type="entry name" value="ARABINOSE-BINDING PROTEIN-RELATED"/>
    <property type="match status" value="1"/>
</dbReference>
<accession>A0A3B0AXP7</accession>
<evidence type="ECO:0000256" key="1">
    <source>
        <dbReference type="SAM" id="MobiDB-lite"/>
    </source>
</evidence>
<name>A0A3B0AXP7_9BACL</name>
<dbReference type="AlphaFoldDB" id="A0A3B0AXP7"/>